<gene>
    <name evidence="2" type="ORF">FHS90_001815</name>
</gene>
<comment type="caution">
    <text evidence="2">The sequence shown here is derived from an EMBL/GenBank/DDBJ whole genome shotgun (WGS) entry which is preliminary data.</text>
</comment>
<organism evidence="2 3">
    <name type="scientific">Rufibacter quisquiliarum</name>
    <dbReference type="NCBI Taxonomy" id="1549639"/>
    <lineage>
        <taxon>Bacteria</taxon>
        <taxon>Pseudomonadati</taxon>
        <taxon>Bacteroidota</taxon>
        <taxon>Cytophagia</taxon>
        <taxon>Cytophagales</taxon>
        <taxon>Hymenobacteraceae</taxon>
        <taxon>Rufibacter</taxon>
    </lineage>
</organism>
<reference evidence="2 3" key="1">
    <citation type="submission" date="2020-08" db="EMBL/GenBank/DDBJ databases">
        <title>Genomic Encyclopedia of Type Strains, Phase IV (KMG-IV): sequencing the most valuable type-strain genomes for metagenomic binning, comparative biology and taxonomic classification.</title>
        <authorList>
            <person name="Goeker M."/>
        </authorList>
    </citation>
    <scope>NUCLEOTIDE SEQUENCE [LARGE SCALE GENOMIC DNA]</scope>
    <source>
        <strain evidence="2 3">DSM 29854</strain>
    </source>
</reference>
<feature type="transmembrane region" description="Helical" evidence="1">
    <location>
        <begin position="76"/>
        <end position="96"/>
    </location>
</feature>
<accession>A0A839GBZ2</accession>
<proteinExistence type="predicted"/>
<evidence type="ECO:0000256" key="1">
    <source>
        <dbReference type="SAM" id="Phobius"/>
    </source>
</evidence>
<keyword evidence="1" id="KW-0812">Transmembrane</keyword>
<dbReference type="EMBL" id="JACJIQ010000006">
    <property type="protein sequence ID" value="MBA9077104.1"/>
    <property type="molecule type" value="Genomic_DNA"/>
</dbReference>
<evidence type="ECO:0000313" key="2">
    <source>
        <dbReference type="EMBL" id="MBA9077104.1"/>
    </source>
</evidence>
<feature type="transmembrane region" description="Helical" evidence="1">
    <location>
        <begin position="134"/>
        <end position="154"/>
    </location>
</feature>
<protein>
    <submittedName>
        <fullName evidence="2">Uncharacterized protein</fullName>
    </submittedName>
</protein>
<evidence type="ECO:0000313" key="3">
    <source>
        <dbReference type="Proteomes" id="UP000563094"/>
    </source>
</evidence>
<keyword evidence="1" id="KW-1133">Transmembrane helix</keyword>
<feature type="transmembrane region" description="Helical" evidence="1">
    <location>
        <begin position="108"/>
        <end position="127"/>
    </location>
</feature>
<sequence>MRKEKALFVILLLWLLIGLIFGLDYTTYSSSRGIDAVKYGINTNSLVFRYQLLFFLESAILIFIAFRSDNRNFQKVFVIIELVIWLIRLLLIKDGYMVGYGGAPDEGVVIYDFISLVLRFLLLRSYFTSYNKAVSLIAVFVAASLFIYLKIYIFSEPIYYLSS</sequence>
<keyword evidence="3" id="KW-1185">Reference proteome</keyword>
<dbReference type="RefSeq" id="WP_182512744.1">
    <property type="nucleotide sequence ID" value="NZ_JACJIQ010000006.1"/>
</dbReference>
<dbReference type="AlphaFoldDB" id="A0A839GBZ2"/>
<name>A0A839GBZ2_9BACT</name>
<dbReference type="Proteomes" id="UP000563094">
    <property type="component" value="Unassembled WGS sequence"/>
</dbReference>
<feature type="transmembrane region" description="Helical" evidence="1">
    <location>
        <begin position="46"/>
        <end position="64"/>
    </location>
</feature>
<keyword evidence="1" id="KW-0472">Membrane</keyword>